<evidence type="ECO:0000256" key="1">
    <source>
        <dbReference type="SAM" id="MobiDB-lite"/>
    </source>
</evidence>
<protein>
    <submittedName>
        <fullName evidence="3">Uncharacterized protein</fullName>
    </submittedName>
</protein>
<organism evidence="3 4">
    <name type="scientific">Trichinella papuae</name>
    <dbReference type="NCBI Taxonomy" id="268474"/>
    <lineage>
        <taxon>Eukaryota</taxon>
        <taxon>Metazoa</taxon>
        <taxon>Ecdysozoa</taxon>
        <taxon>Nematoda</taxon>
        <taxon>Enoplea</taxon>
        <taxon>Dorylaimia</taxon>
        <taxon>Trichinellida</taxon>
        <taxon>Trichinellidae</taxon>
        <taxon>Trichinella</taxon>
    </lineage>
</organism>
<keyword evidence="2" id="KW-0732">Signal</keyword>
<feature type="compositionally biased region" description="Basic residues" evidence="1">
    <location>
        <begin position="89"/>
        <end position="98"/>
    </location>
</feature>
<keyword evidence="4" id="KW-1185">Reference proteome</keyword>
<reference evidence="3 4" key="1">
    <citation type="submission" date="2015-01" db="EMBL/GenBank/DDBJ databases">
        <title>Evolution of Trichinella species and genotypes.</title>
        <authorList>
            <person name="Korhonen P.K."/>
            <person name="Edoardo P."/>
            <person name="Giuseppe L.R."/>
            <person name="Gasser R.B."/>
        </authorList>
    </citation>
    <scope>NUCLEOTIDE SEQUENCE [LARGE SCALE GENOMIC DNA]</scope>
    <source>
        <strain evidence="3">ISS1980</strain>
    </source>
</reference>
<feature type="compositionally biased region" description="Polar residues" evidence="1">
    <location>
        <begin position="78"/>
        <end position="88"/>
    </location>
</feature>
<evidence type="ECO:0000256" key="2">
    <source>
        <dbReference type="SAM" id="SignalP"/>
    </source>
</evidence>
<evidence type="ECO:0000313" key="3">
    <source>
        <dbReference type="EMBL" id="KRZ70871.1"/>
    </source>
</evidence>
<gene>
    <name evidence="3" type="ORF">T10_270</name>
</gene>
<feature type="chain" id="PRO_5006882530" evidence="2">
    <location>
        <begin position="17"/>
        <end position="106"/>
    </location>
</feature>
<evidence type="ECO:0000313" key="4">
    <source>
        <dbReference type="Proteomes" id="UP000054843"/>
    </source>
</evidence>
<sequence>MSLLLLIKHILLIYDAKETTVSLRNLAPAEGKCVAEDGNSDEPPVGTGVSGEEGEKGEKPDANDPTPENSESEEDTATSDLSHQTPSRHSTRIRRAPKRLQDYVQY</sequence>
<dbReference type="AlphaFoldDB" id="A0A0V1MGD3"/>
<proteinExistence type="predicted"/>
<feature type="compositionally biased region" description="Basic and acidic residues" evidence="1">
    <location>
        <begin position="53"/>
        <end position="62"/>
    </location>
</feature>
<feature type="signal peptide" evidence="2">
    <location>
        <begin position="1"/>
        <end position="16"/>
    </location>
</feature>
<dbReference type="EMBL" id="JYDO01000106">
    <property type="protein sequence ID" value="KRZ70871.1"/>
    <property type="molecule type" value="Genomic_DNA"/>
</dbReference>
<comment type="caution">
    <text evidence="3">The sequence shown here is derived from an EMBL/GenBank/DDBJ whole genome shotgun (WGS) entry which is preliminary data.</text>
</comment>
<feature type="region of interest" description="Disordered" evidence="1">
    <location>
        <begin position="32"/>
        <end position="106"/>
    </location>
</feature>
<name>A0A0V1MGD3_9BILA</name>
<dbReference type="Proteomes" id="UP000054843">
    <property type="component" value="Unassembled WGS sequence"/>
</dbReference>
<accession>A0A0V1MGD3</accession>